<dbReference type="GO" id="GO:0016274">
    <property type="term" value="F:protein-arginine N-methyltransferase activity"/>
    <property type="evidence" value="ECO:0007669"/>
    <property type="project" value="InterPro"/>
</dbReference>
<organism evidence="15 16">
    <name type="scientific">Emericellopsis cladophorae</name>
    <dbReference type="NCBI Taxonomy" id="2686198"/>
    <lineage>
        <taxon>Eukaryota</taxon>
        <taxon>Fungi</taxon>
        <taxon>Dikarya</taxon>
        <taxon>Ascomycota</taxon>
        <taxon>Pezizomycotina</taxon>
        <taxon>Sordariomycetes</taxon>
        <taxon>Hypocreomycetidae</taxon>
        <taxon>Hypocreales</taxon>
        <taxon>Bionectriaceae</taxon>
        <taxon>Emericellopsis</taxon>
    </lineage>
</organism>
<dbReference type="Pfam" id="PF17286">
    <property type="entry name" value="PRMT5_C"/>
    <property type="match status" value="1"/>
</dbReference>
<feature type="region of interest" description="Disordered" evidence="10">
    <location>
        <begin position="340"/>
        <end position="359"/>
    </location>
</feature>
<keyword evidence="8" id="KW-0663">Pyridoxal phosphate</keyword>
<sequence>MASGDAGSFDPLVFAAQRPNFQIGQHDSRRQAPLSDLQYGYLLNQGINFVTTPITNKNFRKRVFALVEKHLSLLRNSEKSGTTTTSALAEPVLPPLTPEDTSVFPSASVNTYTGFISPWIDLASPNPIIASISRQVLNLEINYANFTGLRTLVLPGPLRDASKNGGTQGLAQYSRAVREALTVGSRLTFLVHMPMYREPGTEQTESLSSLDKDLPSQEAEKNVDIYTSWDSWNHIRGICDYNLRLFVALQMPRKLPEKNLQDRWFAEPLHYLTLGPQVFQKNQSGYSSLTKHHQRLIFDYMRLKNYPWLLLCDVGPDVSGIDTSAGSFADKGVDISSKDQFPSLSESQNAPQPSFSTRAPSDHLDYVKWLESQQPPLTYLESDTLTSFQDWLQSPLQPLSDNLESATYEVFEGDPVKYEQYEFACIEALSEWRELKKPTSKEGVVVIAVAGSGRGPLVTRALRAAEATGVTVEVWAVEKNPNAYVYLLRMNETVWEGKVNVVKADMRAWKGPVISTTAEAGPVYGKVDILISELLGSFGDNELSPECLDGIQHVMAKPYGISVPSAYTAHFSPIATPKLYADILSRSATDETAFDTPWVVHLYALHFVSQKVPGHARIQEAWEFTHPIPEDTLQSVEARRSGGVVGGGGGSMAGAAGANDHNSRYCHRTFVCPTRGVMHGLAGYFESTLYESQSEATRGQKVEISTHPDYIEQKSKDMISWFPIFFPLKPRQQLGTSIRRLAQLYAAPDPKHPPQIGNGAPQTLNGQPLLVRYIIPAHPTLLIPGPIEFDDAVLQSMSHYSESHVGPAFVATFGETLTQLRQLFQSTDASAQPYIISGSGTLGWDLVAANLVEAGENALVLSTGYFGDAFADCLTTYGADVTKLDGAVGGRPQLPEIEKALSQKKYKILTVTHVDTSTGVLSELKDLTATVKRVSPETLVIVDGVCSVACEEIAFDEWGLDGVITASQKAIGCPAGLSISFFSGRAMQAFEKRKTSPASYFASMKNWTPIMKNYEAKKPSYFATPSPQLVHALNTALKQILAKPLSERFARHTEVSDKVKKAVQDLGLQVVATKPEDQAHAMTAIYLPENVKIPDILPKLAGKGVVFAGGIHKAIATKYIRFGHMGVSVTDPNRRDIDHALEALKSSLSECGYQKA</sequence>
<evidence type="ECO:0000259" key="14">
    <source>
        <dbReference type="Pfam" id="PF17286"/>
    </source>
</evidence>
<keyword evidence="6 9" id="KW-0808">Transferase</keyword>
<comment type="cofactor">
    <cofactor evidence="1">
        <name>pyridoxal 5'-phosphate</name>
        <dbReference type="ChEBI" id="CHEBI:597326"/>
    </cofactor>
</comment>
<dbReference type="InterPro" id="IPR025799">
    <property type="entry name" value="Arg_MeTrfase"/>
</dbReference>
<comment type="caution">
    <text evidence="15">The sequence shown here is derived from an EMBL/GenBank/DDBJ whole genome shotgun (WGS) entry which is preliminary data.</text>
</comment>
<reference evidence="15" key="2">
    <citation type="submission" date="2022-07" db="EMBL/GenBank/DDBJ databases">
        <authorList>
            <person name="Goncalves M.F.M."/>
            <person name="Hilario S."/>
            <person name="Van De Peer Y."/>
            <person name="Esteves A.C."/>
            <person name="Alves A."/>
        </authorList>
    </citation>
    <scope>NUCLEOTIDE SEQUENCE</scope>
    <source>
        <strain evidence="15">MUM 19.33</strain>
    </source>
</reference>
<dbReference type="PROSITE" id="PS51678">
    <property type="entry name" value="SAM_MT_PRMT"/>
    <property type="match status" value="1"/>
</dbReference>
<dbReference type="EMBL" id="JAGIXG020000005">
    <property type="protein sequence ID" value="KAI6784307.1"/>
    <property type="molecule type" value="Genomic_DNA"/>
</dbReference>
<feature type="domain" description="Aminotransferase class V" evidence="11">
    <location>
        <begin position="794"/>
        <end position="1116"/>
    </location>
</feature>
<dbReference type="InterPro" id="IPR015424">
    <property type="entry name" value="PyrdxlP-dep_Trfase"/>
</dbReference>
<feature type="domain" description="PRMT5 arginine-N-methyltransferase" evidence="12">
    <location>
        <begin position="385"/>
        <end position="563"/>
    </location>
</feature>
<dbReference type="RefSeq" id="XP_051365163.1">
    <property type="nucleotide sequence ID" value="XM_051503552.1"/>
</dbReference>
<evidence type="ECO:0000256" key="10">
    <source>
        <dbReference type="SAM" id="MobiDB-lite"/>
    </source>
</evidence>
<evidence type="ECO:0000256" key="1">
    <source>
        <dbReference type="ARBA" id="ARBA00001933"/>
    </source>
</evidence>
<evidence type="ECO:0000259" key="11">
    <source>
        <dbReference type="Pfam" id="PF00266"/>
    </source>
</evidence>
<evidence type="ECO:0000313" key="16">
    <source>
        <dbReference type="Proteomes" id="UP001055219"/>
    </source>
</evidence>
<keyword evidence="4" id="KW-0032">Aminotransferase</keyword>
<evidence type="ECO:0000256" key="5">
    <source>
        <dbReference type="ARBA" id="ARBA00022603"/>
    </source>
</evidence>
<dbReference type="InterPro" id="IPR015422">
    <property type="entry name" value="PyrdxlP-dep_Trfase_small"/>
</dbReference>
<dbReference type="SUPFAM" id="SSF53335">
    <property type="entry name" value="S-adenosyl-L-methionine-dependent methyltransferases"/>
    <property type="match status" value="1"/>
</dbReference>
<feature type="domain" description="PRMT5 TIM barrel" evidence="13">
    <location>
        <begin position="46"/>
        <end position="371"/>
    </location>
</feature>
<dbReference type="Pfam" id="PF05185">
    <property type="entry name" value="PRMT5"/>
    <property type="match status" value="1"/>
</dbReference>
<gene>
    <name evidence="15" type="ORF">J7T54_004853</name>
</gene>
<dbReference type="FunFam" id="3.90.1150.10:FF:000049">
    <property type="entry name" value="Alanine-glyoxylate aminotransferase 1"/>
    <property type="match status" value="1"/>
</dbReference>
<keyword evidence="7 9" id="KW-0949">S-adenosyl-L-methionine</keyword>
<dbReference type="GO" id="GO:0008453">
    <property type="term" value="F:alanine-glyoxylate transaminase activity"/>
    <property type="evidence" value="ECO:0007669"/>
    <property type="project" value="UniProtKB-EC"/>
</dbReference>
<dbReference type="InterPro" id="IPR029063">
    <property type="entry name" value="SAM-dependent_MTases_sf"/>
</dbReference>
<evidence type="ECO:0000256" key="7">
    <source>
        <dbReference type="ARBA" id="ARBA00022691"/>
    </source>
</evidence>
<evidence type="ECO:0000256" key="6">
    <source>
        <dbReference type="ARBA" id="ARBA00022679"/>
    </source>
</evidence>
<feature type="domain" description="PRMT5 oligomerisation" evidence="14">
    <location>
        <begin position="567"/>
        <end position="734"/>
    </location>
</feature>
<dbReference type="Gene3D" id="3.40.640.10">
    <property type="entry name" value="Type I PLP-dependent aspartate aminotransferase-like (Major domain)"/>
    <property type="match status" value="1"/>
</dbReference>
<evidence type="ECO:0000256" key="8">
    <source>
        <dbReference type="ARBA" id="ARBA00022898"/>
    </source>
</evidence>
<evidence type="ECO:0000256" key="4">
    <source>
        <dbReference type="ARBA" id="ARBA00022576"/>
    </source>
</evidence>
<dbReference type="Pfam" id="PF17285">
    <property type="entry name" value="PRMT5_TIM"/>
    <property type="match status" value="1"/>
</dbReference>
<dbReference type="SUPFAM" id="SSF53383">
    <property type="entry name" value="PLP-dependent transferases"/>
    <property type="match status" value="1"/>
</dbReference>
<dbReference type="Pfam" id="PF00266">
    <property type="entry name" value="Aminotran_5"/>
    <property type="match status" value="1"/>
</dbReference>
<dbReference type="FunFam" id="3.40.50.150:FF:000149">
    <property type="entry name" value="Protein arginine N-methyltransferase"/>
    <property type="match status" value="1"/>
</dbReference>
<dbReference type="OrthoDB" id="1368803at2759"/>
<dbReference type="Gene3D" id="3.90.1150.10">
    <property type="entry name" value="Aspartate Aminotransferase, domain 1"/>
    <property type="match status" value="1"/>
</dbReference>
<dbReference type="Gene3D" id="3.20.20.150">
    <property type="entry name" value="Divalent-metal-dependent TIM barrel enzymes"/>
    <property type="match status" value="1"/>
</dbReference>
<comment type="similarity">
    <text evidence="2">Belongs to the class-V pyridoxal-phosphate-dependent aminotransferase family.</text>
</comment>
<evidence type="ECO:0000259" key="13">
    <source>
        <dbReference type="Pfam" id="PF17285"/>
    </source>
</evidence>
<dbReference type="GO" id="GO:0005829">
    <property type="term" value="C:cytosol"/>
    <property type="evidence" value="ECO:0007669"/>
    <property type="project" value="TreeGrafter"/>
</dbReference>
<dbReference type="GO" id="GO:0006355">
    <property type="term" value="P:regulation of DNA-templated transcription"/>
    <property type="evidence" value="ECO:0007669"/>
    <property type="project" value="TreeGrafter"/>
</dbReference>
<evidence type="ECO:0000313" key="15">
    <source>
        <dbReference type="EMBL" id="KAI6784307.1"/>
    </source>
</evidence>
<dbReference type="EC" id="2.6.1.44" evidence="3"/>
<dbReference type="Gene3D" id="2.70.160.11">
    <property type="entry name" value="Hnrnp arginine n-methyltransferase1"/>
    <property type="match status" value="1"/>
</dbReference>
<dbReference type="Proteomes" id="UP001055219">
    <property type="component" value="Unassembled WGS sequence"/>
</dbReference>
<evidence type="ECO:0000256" key="9">
    <source>
        <dbReference type="PROSITE-ProRule" id="PRU01015"/>
    </source>
</evidence>
<dbReference type="GeneID" id="75831339"/>
<evidence type="ECO:0000256" key="3">
    <source>
        <dbReference type="ARBA" id="ARBA00013049"/>
    </source>
</evidence>
<dbReference type="AlphaFoldDB" id="A0A9Q0BFS3"/>
<reference evidence="15" key="1">
    <citation type="journal article" date="2021" name="J Fungi (Basel)">
        <title>Genomic and Metabolomic Analyses of the Marine Fungus Emericellopsis cladophorae: Insights into Saltwater Adaptability Mechanisms and Its Biosynthetic Potential.</title>
        <authorList>
            <person name="Goncalves M.F.M."/>
            <person name="Hilario S."/>
            <person name="Van de Peer Y."/>
            <person name="Esteves A.C."/>
            <person name="Alves A."/>
        </authorList>
    </citation>
    <scope>NUCLEOTIDE SEQUENCE</scope>
    <source>
        <strain evidence="15">MUM 19.33</strain>
    </source>
</reference>
<dbReference type="GO" id="GO:0032259">
    <property type="term" value="P:methylation"/>
    <property type="evidence" value="ECO:0007669"/>
    <property type="project" value="UniProtKB-KW"/>
</dbReference>
<evidence type="ECO:0000256" key="2">
    <source>
        <dbReference type="ARBA" id="ARBA00009236"/>
    </source>
</evidence>
<dbReference type="GO" id="GO:0005634">
    <property type="term" value="C:nucleus"/>
    <property type="evidence" value="ECO:0007669"/>
    <property type="project" value="TreeGrafter"/>
</dbReference>
<dbReference type="Gene3D" id="3.40.50.150">
    <property type="entry name" value="Vaccinia Virus protein VP39"/>
    <property type="match status" value="1"/>
</dbReference>
<dbReference type="InterPro" id="IPR035248">
    <property type="entry name" value="PRMT5_C"/>
</dbReference>
<keyword evidence="5 9" id="KW-0489">Methyltransferase</keyword>
<dbReference type="InterPro" id="IPR000192">
    <property type="entry name" value="Aminotrans_V_dom"/>
</dbReference>
<proteinExistence type="inferred from homology"/>
<keyword evidence="16" id="KW-1185">Reference proteome</keyword>
<dbReference type="InterPro" id="IPR035247">
    <property type="entry name" value="PRMT5_TIM"/>
</dbReference>
<dbReference type="InterPro" id="IPR015421">
    <property type="entry name" value="PyrdxlP-dep_Trfase_major"/>
</dbReference>
<name>A0A9Q0BFS3_9HYPO</name>
<dbReference type="FunFam" id="3.40.640.10:FF:000027">
    <property type="entry name" value="Serine--pyruvate aminotransferase, mitochondrial"/>
    <property type="match status" value="1"/>
</dbReference>
<dbReference type="PANTHER" id="PTHR10738:SF0">
    <property type="entry name" value="PROTEIN ARGININE N-METHYLTRANSFERASE 5"/>
    <property type="match status" value="1"/>
</dbReference>
<protein>
    <recommendedName>
        <fullName evidence="3">alanine--glyoxylate transaminase</fullName>
        <ecNumber evidence="3">2.6.1.44</ecNumber>
    </recommendedName>
</protein>
<evidence type="ECO:0000259" key="12">
    <source>
        <dbReference type="Pfam" id="PF05185"/>
    </source>
</evidence>
<accession>A0A9Q0BFS3</accession>
<dbReference type="PANTHER" id="PTHR10738">
    <property type="entry name" value="PROTEIN ARGININE N-METHYLTRANSFERASE 5"/>
    <property type="match status" value="1"/>
</dbReference>
<dbReference type="InterPro" id="IPR035075">
    <property type="entry name" value="PRMT5"/>
</dbReference>